<evidence type="ECO:0000313" key="3">
    <source>
        <dbReference type="Proteomes" id="UP000536685"/>
    </source>
</evidence>
<dbReference type="Proteomes" id="UP000536685">
    <property type="component" value="Unassembled WGS sequence"/>
</dbReference>
<keyword evidence="3" id="KW-1185">Reference proteome</keyword>
<name>A0A841APK5_9MICO</name>
<dbReference type="RefSeq" id="WP_184236404.1">
    <property type="nucleotide sequence ID" value="NZ_JACHMJ010000001.1"/>
</dbReference>
<dbReference type="EMBL" id="JACHMJ010000001">
    <property type="protein sequence ID" value="MBB5843523.1"/>
    <property type="molecule type" value="Genomic_DNA"/>
</dbReference>
<gene>
    <name evidence="2" type="ORF">HD599_001846</name>
</gene>
<keyword evidence="1" id="KW-1133">Transmembrane helix</keyword>
<protein>
    <submittedName>
        <fullName evidence="2">Uncharacterized protein</fullName>
    </submittedName>
</protein>
<organism evidence="2 3">
    <name type="scientific">Conyzicola lurida</name>
    <dbReference type="NCBI Taxonomy" id="1172621"/>
    <lineage>
        <taxon>Bacteria</taxon>
        <taxon>Bacillati</taxon>
        <taxon>Actinomycetota</taxon>
        <taxon>Actinomycetes</taxon>
        <taxon>Micrococcales</taxon>
        <taxon>Microbacteriaceae</taxon>
        <taxon>Conyzicola</taxon>
    </lineage>
</organism>
<reference evidence="2 3" key="1">
    <citation type="submission" date="2020-08" db="EMBL/GenBank/DDBJ databases">
        <title>Sequencing the genomes of 1000 actinobacteria strains.</title>
        <authorList>
            <person name="Klenk H.-P."/>
        </authorList>
    </citation>
    <scope>NUCLEOTIDE SEQUENCE [LARGE SCALE GENOMIC DNA]</scope>
    <source>
        <strain evidence="2 3">DSM 105784</strain>
    </source>
</reference>
<evidence type="ECO:0000313" key="2">
    <source>
        <dbReference type="EMBL" id="MBB5843523.1"/>
    </source>
</evidence>
<feature type="transmembrane region" description="Helical" evidence="1">
    <location>
        <begin position="63"/>
        <end position="84"/>
    </location>
</feature>
<feature type="transmembrane region" description="Helical" evidence="1">
    <location>
        <begin position="146"/>
        <end position="175"/>
    </location>
</feature>
<evidence type="ECO:0000256" key="1">
    <source>
        <dbReference type="SAM" id="Phobius"/>
    </source>
</evidence>
<comment type="caution">
    <text evidence="2">The sequence shown here is derived from an EMBL/GenBank/DDBJ whole genome shotgun (WGS) entry which is preliminary data.</text>
</comment>
<keyword evidence="1" id="KW-0472">Membrane</keyword>
<dbReference type="AlphaFoldDB" id="A0A841APK5"/>
<accession>A0A841APK5</accession>
<sequence>MAPSITDNATRAHARTALIAAGLVLAVTLAQQILNSILNGVSNLAYAAFNGYGGFNPFVDFFGALFVTVLPFAVGVFLAFWVLVPLTPELAWTTVLVRAVIAAAIGAALALVATVVFGFFSALASAGPMFGGSFPSVDLGNGFSGFVYGFQSAVSSFISLAPLVALAAVLTWLWLGKRLAPTT</sequence>
<feature type="transmembrane region" description="Helical" evidence="1">
    <location>
        <begin position="96"/>
        <end position="126"/>
    </location>
</feature>
<proteinExistence type="predicted"/>
<keyword evidence="1" id="KW-0812">Transmembrane</keyword>